<accession>A0A5A7QUD2</accession>
<sequence>MLASRIPENLGIVRTAAEMEERGVVSGGREVEDGDREGSRCVKTAENIGIVLGARGEGGSTRVPVAGEKAVVDELIRSEGSNIGGRCEAPLEMLTFNTSIQMNGMQEAVQWRSAFSDESGEKHSGAIASVAAARLPDQILKSGAESHVLTIPKNLCIVKFAKELVGPIVEREIEDKQRKGRRGRRRLIAAENLNILVEAWGERGWGQTTQLLFCPENAVVR</sequence>
<organism evidence="1 2">
    <name type="scientific">Striga asiatica</name>
    <name type="common">Asiatic witchweed</name>
    <name type="synonym">Buchnera asiatica</name>
    <dbReference type="NCBI Taxonomy" id="4170"/>
    <lineage>
        <taxon>Eukaryota</taxon>
        <taxon>Viridiplantae</taxon>
        <taxon>Streptophyta</taxon>
        <taxon>Embryophyta</taxon>
        <taxon>Tracheophyta</taxon>
        <taxon>Spermatophyta</taxon>
        <taxon>Magnoliopsida</taxon>
        <taxon>eudicotyledons</taxon>
        <taxon>Gunneridae</taxon>
        <taxon>Pentapetalae</taxon>
        <taxon>asterids</taxon>
        <taxon>lamiids</taxon>
        <taxon>Lamiales</taxon>
        <taxon>Orobanchaceae</taxon>
        <taxon>Buchnereae</taxon>
        <taxon>Striga</taxon>
    </lineage>
</organism>
<reference evidence="2" key="1">
    <citation type="journal article" date="2019" name="Curr. Biol.">
        <title>Genome Sequence of Striga asiatica Provides Insight into the Evolution of Plant Parasitism.</title>
        <authorList>
            <person name="Yoshida S."/>
            <person name="Kim S."/>
            <person name="Wafula E.K."/>
            <person name="Tanskanen J."/>
            <person name="Kim Y.M."/>
            <person name="Honaas L."/>
            <person name="Yang Z."/>
            <person name="Spallek T."/>
            <person name="Conn C.E."/>
            <person name="Ichihashi Y."/>
            <person name="Cheong K."/>
            <person name="Cui S."/>
            <person name="Der J.P."/>
            <person name="Gundlach H."/>
            <person name="Jiao Y."/>
            <person name="Hori C."/>
            <person name="Ishida J.K."/>
            <person name="Kasahara H."/>
            <person name="Kiba T."/>
            <person name="Kim M.S."/>
            <person name="Koo N."/>
            <person name="Laohavisit A."/>
            <person name="Lee Y.H."/>
            <person name="Lumba S."/>
            <person name="McCourt P."/>
            <person name="Mortimer J.C."/>
            <person name="Mutuku J.M."/>
            <person name="Nomura T."/>
            <person name="Sasaki-Sekimoto Y."/>
            <person name="Seto Y."/>
            <person name="Wang Y."/>
            <person name="Wakatake T."/>
            <person name="Sakakibara H."/>
            <person name="Demura T."/>
            <person name="Yamaguchi S."/>
            <person name="Yoneyama K."/>
            <person name="Manabe R.I."/>
            <person name="Nelson D.C."/>
            <person name="Schulman A.H."/>
            <person name="Timko M.P."/>
            <person name="dePamphilis C.W."/>
            <person name="Choi D."/>
            <person name="Shirasu K."/>
        </authorList>
    </citation>
    <scope>NUCLEOTIDE SEQUENCE [LARGE SCALE GENOMIC DNA]</scope>
    <source>
        <strain evidence="2">cv. UVA1</strain>
    </source>
</reference>
<evidence type="ECO:0000313" key="1">
    <source>
        <dbReference type="EMBL" id="GER47531.1"/>
    </source>
</evidence>
<proteinExistence type="predicted"/>
<keyword evidence="2" id="KW-1185">Reference proteome</keyword>
<dbReference type="AlphaFoldDB" id="A0A5A7QUD2"/>
<dbReference type="Proteomes" id="UP000325081">
    <property type="component" value="Unassembled WGS sequence"/>
</dbReference>
<protein>
    <submittedName>
        <fullName evidence="1">Phosphoglucosamine mutase</fullName>
    </submittedName>
</protein>
<dbReference type="EMBL" id="BKCP01007959">
    <property type="protein sequence ID" value="GER47531.1"/>
    <property type="molecule type" value="Genomic_DNA"/>
</dbReference>
<comment type="caution">
    <text evidence="1">The sequence shown here is derived from an EMBL/GenBank/DDBJ whole genome shotgun (WGS) entry which is preliminary data.</text>
</comment>
<name>A0A5A7QUD2_STRAF</name>
<evidence type="ECO:0000313" key="2">
    <source>
        <dbReference type="Proteomes" id="UP000325081"/>
    </source>
</evidence>
<gene>
    <name evidence="1" type="ORF">STAS_24648</name>
</gene>